<protein>
    <submittedName>
        <fullName evidence="1">DUF2958 domain-containing protein</fullName>
    </submittedName>
</protein>
<sequence>MKLITKDQRLELLTNGLLNARRLAEGEEIVHVKPVVRLFAPWNAATWLLSEIDPEDEDIAFGLCDLGMGCPELGSVRLSELESVRGPAGLRIERDRHFKGEDCLWVYARAATVAGRITEDTRALNAARDQVMNDLRKEARA</sequence>
<organism evidence="1 2">
    <name type="scientific">Thalassospira indica</name>
    <dbReference type="NCBI Taxonomy" id="1891279"/>
    <lineage>
        <taxon>Bacteria</taxon>
        <taxon>Pseudomonadati</taxon>
        <taxon>Pseudomonadota</taxon>
        <taxon>Alphaproteobacteria</taxon>
        <taxon>Rhodospirillales</taxon>
        <taxon>Thalassospiraceae</taxon>
        <taxon>Thalassospira</taxon>
    </lineage>
</organism>
<dbReference type="EMBL" id="CP031555">
    <property type="protein sequence ID" value="AXO17040.1"/>
    <property type="molecule type" value="Genomic_DNA"/>
</dbReference>
<reference evidence="1 2" key="1">
    <citation type="submission" date="2018-08" db="EMBL/GenBank/DDBJ databases">
        <title>Complete genome sequence of type strain Thalassospira indica MCCC 1A01103T, isolated from isolated from deep seawater of the Indian Ocean.</title>
        <authorList>
            <person name="Liu Y."/>
        </authorList>
    </citation>
    <scope>NUCLEOTIDE SEQUENCE [LARGE SCALE GENOMIC DNA]</scope>
    <source>
        <strain evidence="1 2">PB8BT</strain>
    </source>
</reference>
<evidence type="ECO:0000313" key="1">
    <source>
        <dbReference type="EMBL" id="AXO17040.1"/>
    </source>
</evidence>
<name>A0ABM6Y533_9PROT</name>
<dbReference type="Proteomes" id="UP000256971">
    <property type="component" value="Chromosome"/>
</dbReference>
<accession>A0ABM6Y533</accession>
<dbReference type="Pfam" id="PF11171">
    <property type="entry name" value="DUF2958"/>
    <property type="match status" value="1"/>
</dbReference>
<dbReference type="InterPro" id="IPR021341">
    <property type="entry name" value="DUF2958"/>
</dbReference>
<evidence type="ECO:0000313" key="2">
    <source>
        <dbReference type="Proteomes" id="UP000256971"/>
    </source>
</evidence>
<keyword evidence="2" id="KW-1185">Reference proteome</keyword>
<proteinExistence type="predicted"/>
<gene>
    <name evidence="1" type="ORF">DY252_21370</name>
</gene>
<dbReference type="RefSeq" id="WP_064790254.1">
    <property type="nucleotide sequence ID" value="NZ_CP031555.1"/>
</dbReference>